<sequence length="100" mass="11247">MGLHGGSGRQVRPARPVGSRRDRGLDMRINFCGNCEYYADRECRRFPPVAVQVLTDNQTGHTDTAFMYPWMGGDHPCCGEFKRSLDLVGEGLRAEREDKA</sequence>
<reference evidence="2" key="1">
    <citation type="submission" date="2016-11" db="EMBL/GenBank/DDBJ databases">
        <title>The complete genome sequence of Cyanosiphovirus S-ESS1.</title>
        <authorList>
            <person name="Han Y."/>
        </authorList>
    </citation>
    <scope>NUCLEOTIDE SEQUENCE [LARGE SCALE GENOMIC DNA]</scope>
</reference>
<feature type="region of interest" description="Disordered" evidence="1">
    <location>
        <begin position="1"/>
        <end position="21"/>
    </location>
</feature>
<protein>
    <submittedName>
        <fullName evidence="2">Uncharacterized protein</fullName>
    </submittedName>
</protein>
<dbReference type="KEGG" id="vg:62679264"/>
<evidence type="ECO:0000256" key="1">
    <source>
        <dbReference type="SAM" id="MobiDB-lite"/>
    </source>
</evidence>
<name>A0A1V0DX44_9CAUD</name>
<dbReference type="EMBL" id="KY249644">
    <property type="protein sequence ID" value="ARB05734.1"/>
    <property type="molecule type" value="Genomic_DNA"/>
</dbReference>
<proteinExistence type="predicted"/>
<evidence type="ECO:0000313" key="3">
    <source>
        <dbReference type="Proteomes" id="UP000225878"/>
    </source>
</evidence>
<organism evidence="2">
    <name type="scientific">Synechococcus virus S-ESS1</name>
    <dbReference type="NCBI Taxonomy" id="1964565"/>
    <lineage>
        <taxon>Viruses</taxon>
        <taxon>Duplodnaviria</taxon>
        <taxon>Heunggongvirae</taxon>
        <taxon>Uroviricota</taxon>
        <taxon>Caudoviricetes</taxon>
        <taxon>Casjensviridae</taxon>
        <taxon>Sessunavirus</taxon>
        <taxon>Sessunavirus SESS1</taxon>
    </lineage>
</organism>
<dbReference type="Proteomes" id="UP000225878">
    <property type="component" value="Segment"/>
</dbReference>
<accession>A0A1V0DX44</accession>
<dbReference type="RefSeq" id="YP_009997119.1">
    <property type="nucleotide sequence ID" value="NC_052968.1"/>
</dbReference>
<evidence type="ECO:0000313" key="2">
    <source>
        <dbReference type="EMBL" id="ARB05734.1"/>
    </source>
</evidence>
<keyword evidence="3" id="KW-1185">Reference proteome</keyword>
<dbReference type="GeneID" id="62679264"/>